<dbReference type="CDD" id="cd16325">
    <property type="entry name" value="LolA"/>
    <property type="match status" value="1"/>
</dbReference>
<keyword evidence="6 10" id="KW-0732">Signal</keyword>
<dbReference type="InterPro" id="IPR004564">
    <property type="entry name" value="OM_lipoprot_carrier_LolA-like"/>
</dbReference>
<protein>
    <recommendedName>
        <fullName evidence="4 10">Outer-membrane lipoprotein carrier protein</fullName>
    </recommendedName>
</protein>
<evidence type="ECO:0000256" key="7">
    <source>
        <dbReference type="ARBA" id="ARBA00022764"/>
    </source>
</evidence>
<comment type="subunit">
    <text evidence="3 10">Monomer.</text>
</comment>
<evidence type="ECO:0000256" key="4">
    <source>
        <dbReference type="ARBA" id="ARBA00014035"/>
    </source>
</evidence>
<keyword evidence="5 10" id="KW-0813">Transport</keyword>
<feature type="chain" id="PRO_5044921424" description="Outer-membrane lipoprotein carrier protein" evidence="10">
    <location>
        <begin position="23"/>
        <end position="203"/>
    </location>
</feature>
<dbReference type="SUPFAM" id="SSF89392">
    <property type="entry name" value="Prokaryotic lipoproteins and lipoprotein localization factors"/>
    <property type="match status" value="1"/>
</dbReference>
<dbReference type="InterPro" id="IPR029046">
    <property type="entry name" value="LolA/LolB/LppX"/>
</dbReference>
<keyword evidence="8 10" id="KW-0653">Protein transport</keyword>
<evidence type="ECO:0000256" key="5">
    <source>
        <dbReference type="ARBA" id="ARBA00022448"/>
    </source>
</evidence>
<keyword evidence="7 10" id="KW-0574">Periplasm</keyword>
<evidence type="ECO:0000256" key="6">
    <source>
        <dbReference type="ARBA" id="ARBA00022729"/>
    </source>
</evidence>
<dbReference type="NCBIfam" id="TIGR00547">
    <property type="entry name" value="lolA"/>
    <property type="match status" value="1"/>
</dbReference>
<reference evidence="11 12" key="1">
    <citation type="submission" date="2020-07" db="EMBL/GenBank/DDBJ databases">
        <title>Pusillimonas sp. nov., isolated from poultry manure in Taiwan.</title>
        <authorList>
            <person name="Lin S.-Y."/>
            <person name="Tang Y.-S."/>
            <person name="Young C.-C."/>
        </authorList>
    </citation>
    <scope>NUCLEOTIDE SEQUENCE [LARGE SCALE GENOMIC DNA]</scope>
    <source>
        <strain evidence="11 12">CC-YST705</strain>
    </source>
</reference>
<evidence type="ECO:0000256" key="10">
    <source>
        <dbReference type="HAMAP-Rule" id="MF_00240"/>
    </source>
</evidence>
<dbReference type="Proteomes" id="UP000776983">
    <property type="component" value="Unassembled WGS sequence"/>
</dbReference>
<dbReference type="EMBL" id="JACDXW010000001">
    <property type="protein sequence ID" value="MCB5362577.1"/>
    <property type="molecule type" value="Genomic_DNA"/>
</dbReference>
<accession>A0ABS8C968</accession>
<comment type="subcellular location">
    <subcellularLocation>
        <location evidence="1 10">Periplasm</location>
    </subcellularLocation>
</comment>
<evidence type="ECO:0000313" key="11">
    <source>
        <dbReference type="EMBL" id="MCB5362577.1"/>
    </source>
</evidence>
<proteinExistence type="inferred from homology"/>
<keyword evidence="11" id="KW-0449">Lipoprotein</keyword>
<comment type="function">
    <text evidence="10">Participates in the translocation of lipoproteins from the inner membrane to the outer membrane. Only forms a complex with a lipoprotein if the residue after the N-terminal Cys is not an aspartate (The Asp acts as a targeting signal to indicate that the lipoprotein should stay in the inner membrane).</text>
</comment>
<dbReference type="InterPro" id="IPR018323">
    <property type="entry name" value="OM_lipoprot_carrier_LolA_Pbac"/>
</dbReference>
<dbReference type="Pfam" id="PF03548">
    <property type="entry name" value="LolA"/>
    <property type="match status" value="1"/>
</dbReference>
<gene>
    <name evidence="10 11" type="primary">lolA</name>
    <name evidence="11" type="ORF">H0484_02255</name>
</gene>
<evidence type="ECO:0000313" key="12">
    <source>
        <dbReference type="Proteomes" id="UP000776983"/>
    </source>
</evidence>
<dbReference type="PANTHER" id="PTHR35869:SF1">
    <property type="entry name" value="OUTER-MEMBRANE LIPOPROTEIN CARRIER PROTEIN"/>
    <property type="match status" value="1"/>
</dbReference>
<dbReference type="HAMAP" id="MF_00240">
    <property type="entry name" value="LolA"/>
    <property type="match status" value="1"/>
</dbReference>
<evidence type="ECO:0000256" key="3">
    <source>
        <dbReference type="ARBA" id="ARBA00011245"/>
    </source>
</evidence>
<keyword evidence="9 10" id="KW-0143">Chaperone</keyword>
<evidence type="ECO:0000256" key="9">
    <source>
        <dbReference type="ARBA" id="ARBA00023186"/>
    </source>
</evidence>
<organism evidence="11 12">
    <name type="scientific">Mesopusillimonas faecipullorum</name>
    <dbReference type="NCBI Taxonomy" id="2755040"/>
    <lineage>
        <taxon>Bacteria</taxon>
        <taxon>Pseudomonadati</taxon>
        <taxon>Pseudomonadota</taxon>
        <taxon>Betaproteobacteria</taxon>
        <taxon>Burkholderiales</taxon>
        <taxon>Alcaligenaceae</taxon>
        <taxon>Mesopusillimonas</taxon>
    </lineage>
</organism>
<comment type="similarity">
    <text evidence="2 10">Belongs to the LolA family.</text>
</comment>
<evidence type="ECO:0000256" key="1">
    <source>
        <dbReference type="ARBA" id="ARBA00004418"/>
    </source>
</evidence>
<feature type="signal peptide" evidence="10">
    <location>
        <begin position="1"/>
        <end position="22"/>
    </location>
</feature>
<evidence type="ECO:0000256" key="8">
    <source>
        <dbReference type="ARBA" id="ARBA00022927"/>
    </source>
</evidence>
<dbReference type="Gene3D" id="2.50.20.10">
    <property type="entry name" value="Lipoprotein localisation LolA/LolB/LppX"/>
    <property type="match status" value="1"/>
</dbReference>
<name>A0ABS8C968_9BURK</name>
<dbReference type="PANTHER" id="PTHR35869">
    <property type="entry name" value="OUTER-MEMBRANE LIPOPROTEIN CARRIER PROTEIN"/>
    <property type="match status" value="1"/>
</dbReference>
<dbReference type="RefSeq" id="WP_226952806.1">
    <property type="nucleotide sequence ID" value="NZ_JACDXW010000001.1"/>
</dbReference>
<comment type="caution">
    <text evidence="11">The sequence shown here is derived from an EMBL/GenBank/DDBJ whole genome shotgun (WGS) entry which is preliminary data.</text>
</comment>
<evidence type="ECO:0000256" key="2">
    <source>
        <dbReference type="ARBA" id="ARBA00007615"/>
    </source>
</evidence>
<sequence length="203" mass="22536" precursor="true">MRIKPTLYLASLLWLAPIAAYAQDAAAQLRHFIENVSAASGEFHQKSADRAPQEGRFAFQRPGKFRWETTHPHEQLIVSDGTTVRQYDPDLAQVTERPANTSLGSSPAAILFGSGRLEDAFTLAALPDDDGLQWLRATPRQADAGFQYLDIGLRKQQPVRLLLRDAFDKTTYIELGGMTLNPSLDDSQFTLQVPADADIVQLR</sequence>
<keyword evidence="12" id="KW-1185">Reference proteome</keyword>